<dbReference type="GO" id="GO:0004553">
    <property type="term" value="F:hydrolase activity, hydrolyzing O-glycosyl compounds"/>
    <property type="evidence" value="ECO:0007669"/>
    <property type="project" value="InterPro"/>
</dbReference>
<dbReference type="InterPro" id="IPR050288">
    <property type="entry name" value="Cellulose_deg_GH3"/>
</dbReference>
<comment type="similarity">
    <text evidence="1">Belongs to the glycosyl hydrolase 3 family.</text>
</comment>
<proteinExistence type="inferred from homology"/>
<reference evidence="4" key="1">
    <citation type="submission" date="2020-10" db="EMBL/GenBank/DDBJ databases">
        <authorList>
            <person name="Gilroy R."/>
        </authorList>
    </citation>
    <scope>NUCLEOTIDE SEQUENCE</scope>
    <source>
        <strain evidence="4">ChiSjej5B23-6657</strain>
    </source>
</reference>
<protein>
    <submittedName>
        <fullName evidence="4">Glycoside hydrolase family 3 protein</fullName>
    </submittedName>
</protein>
<reference evidence="4" key="2">
    <citation type="journal article" date="2021" name="PeerJ">
        <title>Extensive microbial diversity within the chicken gut microbiome revealed by metagenomics and culture.</title>
        <authorList>
            <person name="Gilroy R."/>
            <person name="Ravi A."/>
            <person name="Getino M."/>
            <person name="Pursley I."/>
            <person name="Horton D.L."/>
            <person name="Alikhan N.F."/>
            <person name="Baker D."/>
            <person name="Gharbi K."/>
            <person name="Hall N."/>
            <person name="Watson M."/>
            <person name="Adriaenssens E.M."/>
            <person name="Foster-Nyarko E."/>
            <person name="Jarju S."/>
            <person name="Secka A."/>
            <person name="Antonio M."/>
            <person name="Oren A."/>
            <person name="Chaudhuri R.R."/>
            <person name="La Ragione R."/>
            <person name="Hildebrand F."/>
            <person name="Pallen M.J."/>
        </authorList>
    </citation>
    <scope>NUCLEOTIDE SEQUENCE</scope>
    <source>
        <strain evidence="4">ChiSjej5B23-6657</strain>
    </source>
</reference>
<dbReference type="PANTHER" id="PTHR42715:SF10">
    <property type="entry name" value="BETA-GLUCOSIDASE"/>
    <property type="match status" value="1"/>
</dbReference>
<evidence type="ECO:0000313" key="5">
    <source>
        <dbReference type="Proteomes" id="UP000823912"/>
    </source>
</evidence>
<accession>A0A9D1E8R3</accession>
<evidence type="ECO:0000256" key="2">
    <source>
        <dbReference type="ARBA" id="ARBA00022801"/>
    </source>
</evidence>
<evidence type="ECO:0000313" key="4">
    <source>
        <dbReference type="EMBL" id="HIR70410.1"/>
    </source>
</evidence>
<keyword evidence="2 4" id="KW-0378">Hydrolase</keyword>
<dbReference type="PRINTS" id="PR00133">
    <property type="entry name" value="GLHYDRLASE3"/>
</dbReference>
<dbReference type="InterPro" id="IPR001764">
    <property type="entry name" value="Glyco_hydro_3_N"/>
</dbReference>
<dbReference type="Proteomes" id="UP000823912">
    <property type="component" value="Unassembled WGS sequence"/>
</dbReference>
<dbReference type="PANTHER" id="PTHR42715">
    <property type="entry name" value="BETA-GLUCOSIDASE"/>
    <property type="match status" value="1"/>
</dbReference>
<gene>
    <name evidence="4" type="ORF">IAA55_03925</name>
</gene>
<dbReference type="SUPFAM" id="SSF51445">
    <property type="entry name" value="(Trans)glycosidases"/>
    <property type="match status" value="1"/>
</dbReference>
<dbReference type="EMBL" id="DVHM01000061">
    <property type="protein sequence ID" value="HIR70410.1"/>
    <property type="molecule type" value="Genomic_DNA"/>
</dbReference>
<name>A0A9D1E8R3_9FIRM</name>
<dbReference type="Pfam" id="PF00933">
    <property type="entry name" value="Glyco_hydro_3"/>
    <property type="match status" value="1"/>
</dbReference>
<dbReference type="InterPro" id="IPR036962">
    <property type="entry name" value="Glyco_hydro_3_N_sf"/>
</dbReference>
<organism evidence="4 5">
    <name type="scientific">Candidatus Pullilachnospira gallistercoris</name>
    <dbReference type="NCBI Taxonomy" id="2840911"/>
    <lineage>
        <taxon>Bacteria</taxon>
        <taxon>Bacillati</taxon>
        <taxon>Bacillota</taxon>
        <taxon>Clostridia</taxon>
        <taxon>Lachnospirales</taxon>
        <taxon>Lachnospiraceae</taxon>
        <taxon>Lachnospiraceae incertae sedis</taxon>
        <taxon>Candidatus Pullilachnospira</taxon>
    </lineage>
</organism>
<comment type="caution">
    <text evidence="4">The sequence shown here is derived from an EMBL/GenBank/DDBJ whole genome shotgun (WGS) entry which is preliminary data.</text>
</comment>
<evidence type="ECO:0000259" key="3">
    <source>
        <dbReference type="Pfam" id="PF00933"/>
    </source>
</evidence>
<evidence type="ECO:0000256" key="1">
    <source>
        <dbReference type="ARBA" id="ARBA00005336"/>
    </source>
</evidence>
<dbReference type="Gene3D" id="3.20.20.300">
    <property type="entry name" value="Glycoside hydrolase, family 3, N-terminal domain"/>
    <property type="match status" value="1"/>
</dbReference>
<sequence length="258" mass="28928">MVLADGPAPRKEGTDYYQYCTRIPSGTLLAQTFDPDLMEQMGRLVGEEMEQFHITLWLAPGMNIHRNPLCGRNFEYYSEDPCLTGKMAAAITRGVKSCPGVGTTIKHFVCNNQEDNRQHRDSVVSERALREIYLKGFEIAVKESAPLAVMSPYNLLNGVHTANSYDLLTNVLRREWGFQGMVMTDWNTTGKGGSAADLCIRAGNDLVMPGTPRDVEEIVSGLQNPSEDSLQYRELRACAARIVRTILQSNRYEDEKQE</sequence>
<feature type="domain" description="Glycoside hydrolase family 3 N-terminal" evidence="3">
    <location>
        <begin position="20"/>
        <end position="223"/>
    </location>
</feature>
<dbReference type="InterPro" id="IPR017853">
    <property type="entry name" value="GH"/>
</dbReference>
<dbReference type="GO" id="GO:0005975">
    <property type="term" value="P:carbohydrate metabolic process"/>
    <property type="evidence" value="ECO:0007669"/>
    <property type="project" value="InterPro"/>
</dbReference>
<dbReference type="AlphaFoldDB" id="A0A9D1E8R3"/>